<keyword evidence="1" id="KW-0472">Membrane</keyword>
<dbReference type="EMBL" id="SDAQ01000008">
    <property type="protein sequence ID" value="KAI3557440.1"/>
    <property type="molecule type" value="Genomic_DNA"/>
</dbReference>
<dbReference type="Proteomes" id="UP001056436">
    <property type="component" value="Unassembled WGS sequence"/>
</dbReference>
<evidence type="ECO:0000313" key="3">
    <source>
        <dbReference type="Proteomes" id="UP001056436"/>
    </source>
</evidence>
<evidence type="ECO:0000313" key="2">
    <source>
        <dbReference type="EMBL" id="KAI3557440.1"/>
    </source>
</evidence>
<name>A0A9P9XNM3_9PEZI</name>
<proteinExistence type="predicted"/>
<reference evidence="2" key="1">
    <citation type="submission" date="2019-01" db="EMBL/GenBank/DDBJ databases">
        <title>Colletotrichum abscissum LGMF1257.</title>
        <authorList>
            <person name="Baroncelli R."/>
        </authorList>
    </citation>
    <scope>NUCLEOTIDE SEQUENCE</scope>
    <source>
        <strain evidence="2">Ca142</strain>
    </source>
</reference>
<keyword evidence="1" id="KW-1133">Transmembrane helix</keyword>
<protein>
    <submittedName>
        <fullName evidence="2">Uncharacterized protein</fullName>
    </submittedName>
</protein>
<comment type="caution">
    <text evidence="2">The sequence shown here is derived from an EMBL/GenBank/DDBJ whole genome shotgun (WGS) entry which is preliminary data.</text>
</comment>
<keyword evidence="1" id="KW-0812">Transmembrane</keyword>
<feature type="transmembrane region" description="Helical" evidence="1">
    <location>
        <begin position="94"/>
        <end position="116"/>
    </location>
</feature>
<keyword evidence="3" id="KW-1185">Reference proteome</keyword>
<organism evidence="2 3">
    <name type="scientific">Colletotrichum abscissum</name>
    <dbReference type="NCBI Taxonomy" id="1671311"/>
    <lineage>
        <taxon>Eukaryota</taxon>
        <taxon>Fungi</taxon>
        <taxon>Dikarya</taxon>
        <taxon>Ascomycota</taxon>
        <taxon>Pezizomycotina</taxon>
        <taxon>Sordariomycetes</taxon>
        <taxon>Hypocreomycetidae</taxon>
        <taxon>Glomerellales</taxon>
        <taxon>Glomerellaceae</taxon>
        <taxon>Colletotrichum</taxon>
        <taxon>Colletotrichum acutatum species complex</taxon>
    </lineage>
</organism>
<sequence length="159" mass="17740">MVPRTRRSTAVANGSASTTLLTSIITTPRSSTLPAPTRSTKRALFQLSIFDIDRHHRDTLCERLNFIPLSRRLCLSSMDTCVDFLASLPHLDTLLCVALGTLAFVFISVTCSAGSLERLHVQREDSNQHGNHGSQSRNPHFYGTAFRFNCYCIDRNGLR</sequence>
<evidence type="ECO:0000256" key="1">
    <source>
        <dbReference type="SAM" id="Phobius"/>
    </source>
</evidence>
<gene>
    <name evidence="2" type="ORF">CABS02_02544</name>
</gene>
<dbReference type="AlphaFoldDB" id="A0A9P9XNM3"/>
<accession>A0A9P9XNM3</accession>